<evidence type="ECO:0000313" key="1">
    <source>
        <dbReference type="EMBL" id="MEW3465387.1"/>
    </source>
</evidence>
<organism evidence="1 2">
    <name type="scientific">Enterococcus entomosocium</name>
    <dbReference type="NCBI Taxonomy" id="3034352"/>
    <lineage>
        <taxon>Bacteria</taxon>
        <taxon>Bacillati</taxon>
        <taxon>Bacillota</taxon>
        <taxon>Bacilli</taxon>
        <taxon>Lactobacillales</taxon>
        <taxon>Enterococcaceae</taxon>
        <taxon>Enterococcus</taxon>
    </lineage>
</organism>
<gene>
    <name evidence="1" type="ORF">AB1I55_04600</name>
</gene>
<dbReference type="EMBL" id="JBFDTB010000004">
    <property type="protein sequence ID" value="MEW3465387.1"/>
    <property type="molecule type" value="Genomic_DNA"/>
</dbReference>
<evidence type="ECO:0000313" key="2">
    <source>
        <dbReference type="Proteomes" id="UP001554047"/>
    </source>
</evidence>
<name>A0ABV3MAB7_9ENTE</name>
<protein>
    <submittedName>
        <fullName evidence="1">Uncharacterized protein</fullName>
    </submittedName>
</protein>
<dbReference type="Proteomes" id="UP001554047">
    <property type="component" value="Unassembled WGS sequence"/>
</dbReference>
<proteinExistence type="predicted"/>
<reference evidence="1 2" key="1">
    <citation type="submission" date="2024-05" db="EMBL/GenBank/DDBJ databases">
        <title>Human gut microbiome strain richness.</title>
        <authorList>
            <person name="Chen-Liaw A."/>
        </authorList>
    </citation>
    <scope>NUCLEOTIDE SEQUENCE [LARGE SCALE GENOMIC DNA]</scope>
    <source>
        <strain evidence="1 2">J1100102st1_G3_J1100102_180507</strain>
    </source>
</reference>
<comment type="caution">
    <text evidence="1">The sequence shown here is derived from an EMBL/GenBank/DDBJ whole genome shotgun (WGS) entry which is preliminary data.</text>
</comment>
<sequence length="167" mass="20140">MEKHIEVGVDQFTMVLQPTNKNFNFDDWRSIIAPQIIEEFIHQSKMTQLFNGFDKADVRIPDGYNIGYSFNNSPFYFCIAYHEAFYKMGIIVKFSAYSWEEYRKRYELMFNTSIHIHTFFRLIESDMYDYRLSRIDPCVDFFNYNINIAQLKRSLEAGRTEIRYGKY</sequence>
<keyword evidence="2" id="KW-1185">Reference proteome</keyword>
<dbReference type="RefSeq" id="WP_061053618.1">
    <property type="nucleotide sequence ID" value="NZ_JBFDTA010000001.1"/>
</dbReference>
<accession>A0ABV3MAB7</accession>